<dbReference type="Pfam" id="PF02518">
    <property type="entry name" value="HATPase_c"/>
    <property type="match status" value="1"/>
</dbReference>
<dbReference type="SUPFAM" id="SSF47384">
    <property type="entry name" value="Homodimeric domain of signal transducing histidine kinase"/>
    <property type="match status" value="1"/>
</dbReference>
<dbReference type="InterPro" id="IPR003594">
    <property type="entry name" value="HATPase_dom"/>
</dbReference>
<dbReference type="SMART" id="SM00387">
    <property type="entry name" value="HATPase_c"/>
    <property type="match status" value="1"/>
</dbReference>
<reference evidence="10 11" key="1">
    <citation type="submission" date="2019-03" db="EMBL/GenBank/DDBJ databases">
        <title>Genomic Encyclopedia of Type Strains, Phase IV (KMG-IV): sequencing the most valuable type-strain genomes for metagenomic binning, comparative biology and taxonomic classification.</title>
        <authorList>
            <person name="Goeker M."/>
        </authorList>
    </citation>
    <scope>NUCLEOTIDE SEQUENCE [LARGE SCALE GENOMIC DNA]</scope>
    <source>
        <strain evidence="10 11">DSM 2132</strain>
    </source>
</reference>
<keyword evidence="11" id="KW-1185">Reference proteome</keyword>
<dbReference type="EC" id="2.7.13.3" evidence="2"/>
<evidence type="ECO:0000259" key="9">
    <source>
        <dbReference type="PROSITE" id="PS50113"/>
    </source>
</evidence>
<evidence type="ECO:0000256" key="5">
    <source>
        <dbReference type="ARBA" id="ARBA00023012"/>
    </source>
</evidence>
<evidence type="ECO:0000256" key="3">
    <source>
        <dbReference type="ARBA" id="ARBA00022679"/>
    </source>
</evidence>
<dbReference type="SMART" id="SM00388">
    <property type="entry name" value="HisKA"/>
    <property type="match status" value="1"/>
</dbReference>
<evidence type="ECO:0000256" key="6">
    <source>
        <dbReference type="SAM" id="MobiDB-lite"/>
    </source>
</evidence>
<dbReference type="CDD" id="cd00082">
    <property type="entry name" value="HisKA"/>
    <property type="match status" value="1"/>
</dbReference>
<dbReference type="InterPro" id="IPR013655">
    <property type="entry name" value="PAS_fold_3"/>
</dbReference>
<gene>
    <name evidence="10" type="ORF">EV659_102160</name>
</gene>
<organism evidence="10 11">
    <name type="scientific">Rhodothalassium salexigens DSM 2132</name>
    <dbReference type="NCBI Taxonomy" id="1188247"/>
    <lineage>
        <taxon>Bacteria</taxon>
        <taxon>Pseudomonadati</taxon>
        <taxon>Pseudomonadota</taxon>
        <taxon>Alphaproteobacteria</taxon>
        <taxon>Rhodothalassiales</taxon>
        <taxon>Rhodothalassiaceae</taxon>
        <taxon>Rhodothalassium</taxon>
    </lineage>
</organism>
<sequence>MLKVDQQKRAGASPMWDEDLFEKLDKFLPGFFYKYHETDGGKRWLSWHSPGMADVYGITPEQAAHNDFAALWDIIHPDDRDDILASVRRSAETLTEWEAEYRIAHPRKGVVWVHGRSMPERISADETAWYGFIQDITRIKSTLAEVGEARFRAKLAQESLGAGIWDYDPLAGTLRWDTEMFDLYRIDPRLFTGCLSDWFAYLHPDDVPAVRAALERLTLQGSCGAVRFRLHPDLGPERWLQSTGKAVRDAAGTVIRVVGLNYDITADVQAQIKERRLSDEANQLRLQAEEANRAKSRFLAMMSHELRTPLNAMIGFAETMSEEVFGPLPARYADYADKIGQAGRHLLSVIGPIIDLHRLDGGKVQAQPVPVDLAAELATCTDMLVFQLRETGAEVRIAPDPAPVPMHFDPDHLRQILINLIRNAIEAGAQTITLSALPGPHGPQVRIADDGPGIPVDHQHSLWQPFTPSGDEPMQSRSDGMGLGLPISVRLAALNKHSLDLTRSDPDGTVFSLRPEAAGANGADGTAR</sequence>
<dbReference type="PROSITE" id="PS50109">
    <property type="entry name" value="HIS_KIN"/>
    <property type="match status" value="1"/>
</dbReference>
<dbReference type="GO" id="GO:0000155">
    <property type="term" value="F:phosphorelay sensor kinase activity"/>
    <property type="evidence" value="ECO:0007669"/>
    <property type="project" value="InterPro"/>
</dbReference>
<evidence type="ECO:0000256" key="2">
    <source>
        <dbReference type="ARBA" id="ARBA00012438"/>
    </source>
</evidence>
<keyword evidence="4" id="KW-0418">Kinase</keyword>
<comment type="caution">
    <text evidence="10">The sequence shown here is derived from an EMBL/GenBank/DDBJ whole genome shotgun (WGS) entry which is preliminary data.</text>
</comment>
<dbReference type="InterPro" id="IPR035965">
    <property type="entry name" value="PAS-like_dom_sf"/>
</dbReference>
<dbReference type="InterPro" id="IPR003661">
    <property type="entry name" value="HisK_dim/P_dom"/>
</dbReference>
<feature type="domain" description="PAS" evidence="8">
    <location>
        <begin position="49"/>
        <end position="94"/>
    </location>
</feature>
<dbReference type="Gene3D" id="3.30.450.20">
    <property type="entry name" value="PAS domain"/>
    <property type="match status" value="2"/>
</dbReference>
<evidence type="ECO:0000313" key="11">
    <source>
        <dbReference type="Proteomes" id="UP000295399"/>
    </source>
</evidence>
<feature type="region of interest" description="Disordered" evidence="6">
    <location>
        <begin position="503"/>
        <end position="528"/>
    </location>
</feature>
<dbReference type="CDD" id="cd00130">
    <property type="entry name" value="PAS"/>
    <property type="match status" value="2"/>
</dbReference>
<comment type="catalytic activity">
    <reaction evidence="1">
        <text>ATP + protein L-histidine = ADP + protein N-phospho-L-histidine.</text>
        <dbReference type="EC" id="2.7.13.3"/>
    </reaction>
</comment>
<feature type="domain" description="PAC" evidence="9">
    <location>
        <begin position="224"/>
        <end position="276"/>
    </location>
</feature>
<dbReference type="Gene3D" id="3.30.565.10">
    <property type="entry name" value="Histidine kinase-like ATPase, C-terminal domain"/>
    <property type="match status" value="1"/>
</dbReference>
<dbReference type="InterPro" id="IPR001610">
    <property type="entry name" value="PAC"/>
</dbReference>
<dbReference type="PROSITE" id="PS50112">
    <property type="entry name" value="PAS"/>
    <property type="match status" value="1"/>
</dbReference>
<name>A0A4R2PPR0_RHOSA</name>
<dbReference type="Gene3D" id="2.10.70.100">
    <property type="match status" value="1"/>
</dbReference>
<dbReference type="SUPFAM" id="SSF55874">
    <property type="entry name" value="ATPase domain of HSP90 chaperone/DNA topoisomerase II/histidine kinase"/>
    <property type="match status" value="1"/>
</dbReference>
<dbReference type="SMART" id="SM00086">
    <property type="entry name" value="PAC"/>
    <property type="match status" value="2"/>
</dbReference>
<dbReference type="InterPro" id="IPR005467">
    <property type="entry name" value="His_kinase_dom"/>
</dbReference>
<evidence type="ECO:0000256" key="1">
    <source>
        <dbReference type="ARBA" id="ARBA00000085"/>
    </source>
</evidence>
<dbReference type="PANTHER" id="PTHR43711">
    <property type="entry name" value="TWO-COMPONENT HISTIDINE KINASE"/>
    <property type="match status" value="1"/>
</dbReference>
<dbReference type="InterPro" id="IPR000700">
    <property type="entry name" value="PAS-assoc_C"/>
</dbReference>
<dbReference type="AlphaFoldDB" id="A0A4R2PPR0"/>
<dbReference type="Gene3D" id="1.10.287.130">
    <property type="match status" value="1"/>
</dbReference>
<accession>A0A4R2PPR0</accession>
<evidence type="ECO:0000313" key="10">
    <source>
        <dbReference type="EMBL" id="TCP37753.1"/>
    </source>
</evidence>
<dbReference type="InterPro" id="IPR000014">
    <property type="entry name" value="PAS"/>
</dbReference>
<dbReference type="InterPro" id="IPR050736">
    <property type="entry name" value="Sensor_HK_Regulatory"/>
</dbReference>
<dbReference type="CDD" id="cd00075">
    <property type="entry name" value="HATPase"/>
    <property type="match status" value="1"/>
</dbReference>
<evidence type="ECO:0000259" key="8">
    <source>
        <dbReference type="PROSITE" id="PS50112"/>
    </source>
</evidence>
<dbReference type="SUPFAM" id="SSF55785">
    <property type="entry name" value="PYP-like sensor domain (PAS domain)"/>
    <property type="match status" value="2"/>
</dbReference>
<dbReference type="Pfam" id="PF08447">
    <property type="entry name" value="PAS_3"/>
    <property type="match status" value="2"/>
</dbReference>
<protein>
    <recommendedName>
        <fullName evidence="2">histidine kinase</fullName>
        <ecNumber evidence="2">2.7.13.3</ecNumber>
    </recommendedName>
</protein>
<evidence type="ECO:0000259" key="7">
    <source>
        <dbReference type="PROSITE" id="PS50109"/>
    </source>
</evidence>
<dbReference type="PANTHER" id="PTHR43711:SF1">
    <property type="entry name" value="HISTIDINE KINASE 1"/>
    <property type="match status" value="1"/>
</dbReference>
<feature type="domain" description="Histidine kinase" evidence="7">
    <location>
        <begin position="301"/>
        <end position="519"/>
    </location>
</feature>
<dbReference type="Pfam" id="PF00512">
    <property type="entry name" value="HisKA"/>
    <property type="match status" value="1"/>
</dbReference>
<dbReference type="OrthoDB" id="9801651at2"/>
<dbReference type="InterPro" id="IPR036890">
    <property type="entry name" value="HATPase_C_sf"/>
</dbReference>
<keyword evidence="3" id="KW-0808">Transferase</keyword>
<dbReference type="Proteomes" id="UP000295399">
    <property type="component" value="Unassembled WGS sequence"/>
</dbReference>
<proteinExistence type="predicted"/>
<dbReference type="InterPro" id="IPR036097">
    <property type="entry name" value="HisK_dim/P_sf"/>
</dbReference>
<dbReference type="PROSITE" id="PS50113">
    <property type="entry name" value="PAC"/>
    <property type="match status" value="1"/>
</dbReference>
<dbReference type="EMBL" id="SLXO01000002">
    <property type="protein sequence ID" value="TCP37753.1"/>
    <property type="molecule type" value="Genomic_DNA"/>
</dbReference>
<evidence type="ECO:0000256" key="4">
    <source>
        <dbReference type="ARBA" id="ARBA00022777"/>
    </source>
</evidence>
<dbReference type="InParanoid" id="A0A4R2PPR0"/>
<keyword evidence="5" id="KW-0902">Two-component regulatory system</keyword>